<organism evidence="6 7">
    <name type="scientific">Phytohabitans suffuscus</name>
    <dbReference type="NCBI Taxonomy" id="624315"/>
    <lineage>
        <taxon>Bacteria</taxon>
        <taxon>Bacillati</taxon>
        <taxon>Actinomycetota</taxon>
        <taxon>Actinomycetes</taxon>
        <taxon>Micromonosporales</taxon>
        <taxon>Micromonosporaceae</taxon>
    </lineage>
</organism>
<evidence type="ECO:0000313" key="7">
    <source>
        <dbReference type="Proteomes" id="UP000503011"/>
    </source>
</evidence>
<proteinExistence type="predicted"/>
<keyword evidence="3 5" id="KW-1133">Transmembrane helix</keyword>
<feature type="transmembrane region" description="Helical" evidence="5">
    <location>
        <begin position="157"/>
        <end position="176"/>
    </location>
</feature>
<evidence type="ECO:0000256" key="4">
    <source>
        <dbReference type="ARBA" id="ARBA00023136"/>
    </source>
</evidence>
<dbReference type="CDD" id="cd13963">
    <property type="entry name" value="PT_UbiA_2"/>
    <property type="match status" value="1"/>
</dbReference>
<keyword evidence="6" id="KW-0808">Transferase</keyword>
<keyword evidence="2 5" id="KW-0812">Transmembrane</keyword>
<dbReference type="PANTHER" id="PTHR11048:SF5">
    <property type="entry name" value="DECAPRENYL-PHOSPHATE PHOSPHORIBOSYLTRANSFERASE"/>
    <property type="match status" value="1"/>
</dbReference>
<feature type="transmembrane region" description="Helical" evidence="5">
    <location>
        <begin position="102"/>
        <end position="127"/>
    </location>
</feature>
<keyword evidence="6" id="KW-0328">Glycosyltransferase</keyword>
<dbReference type="EMBL" id="AP022871">
    <property type="protein sequence ID" value="BCB91075.1"/>
    <property type="molecule type" value="Genomic_DNA"/>
</dbReference>
<dbReference type="InterPro" id="IPR039653">
    <property type="entry name" value="Prenyltransferase"/>
</dbReference>
<sequence length="319" mass="33605">MDHALKVSSPAPPELPVVAVDRTTAARLGGLVALLRPRQWVKGGLVLTAPLLADPVTAARHLVPLFGTVLAFLAASSAVYVFNDLRDRERDRLHPTKRLRPLASGLVSASAAVTLLAVLLAATAAVLPLLPPMVALIVGGYLAINLWYCLSLKHQPLVDVSVVSLGFVLRVLAGTVAVGIEVQPALLIGVYCACLALSLGKRRHELAAMLAAGGEAAAHRPALRAYSVQFLDHVVVVNLVAALVGYLAFVWVSTPPYGPVTAALTFPFAAFAVHRYLQMVTVGSSGGNPTEDLIRDRALLVNLGLWTAVLAQAVLASIW</sequence>
<dbReference type="InterPro" id="IPR000537">
    <property type="entry name" value="UbiA_prenyltransferase"/>
</dbReference>
<dbReference type="AlphaFoldDB" id="A0A6F8YY24"/>
<feature type="transmembrane region" description="Helical" evidence="5">
    <location>
        <begin position="230"/>
        <end position="251"/>
    </location>
</feature>
<accession>A0A6F8YY24</accession>
<reference evidence="6 7" key="1">
    <citation type="submission" date="2020-03" db="EMBL/GenBank/DDBJ databases">
        <title>Whole genome shotgun sequence of Phytohabitans suffuscus NBRC 105367.</title>
        <authorList>
            <person name="Komaki H."/>
            <person name="Tamura T."/>
        </authorList>
    </citation>
    <scope>NUCLEOTIDE SEQUENCE [LARGE SCALE GENOMIC DNA]</scope>
    <source>
        <strain evidence="6 7">NBRC 105367</strain>
    </source>
</reference>
<feature type="transmembrane region" description="Helical" evidence="5">
    <location>
        <begin position="298"/>
        <end position="318"/>
    </location>
</feature>
<keyword evidence="7" id="KW-1185">Reference proteome</keyword>
<dbReference type="InterPro" id="IPR044878">
    <property type="entry name" value="UbiA_sf"/>
</dbReference>
<dbReference type="GO" id="GO:0005886">
    <property type="term" value="C:plasma membrane"/>
    <property type="evidence" value="ECO:0007669"/>
    <property type="project" value="TreeGrafter"/>
</dbReference>
<reference evidence="6 7" key="2">
    <citation type="submission" date="2020-03" db="EMBL/GenBank/DDBJ databases">
        <authorList>
            <person name="Ichikawa N."/>
            <person name="Kimura A."/>
            <person name="Kitahashi Y."/>
            <person name="Uohara A."/>
        </authorList>
    </citation>
    <scope>NUCLEOTIDE SEQUENCE [LARGE SCALE GENOMIC DNA]</scope>
    <source>
        <strain evidence="6 7">NBRC 105367</strain>
    </source>
</reference>
<evidence type="ECO:0000256" key="5">
    <source>
        <dbReference type="SAM" id="Phobius"/>
    </source>
</evidence>
<feature type="transmembrane region" description="Helical" evidence="5">
    <location>
        <begin position="257"/>
        <end position="277"/>
    </location>
</feature>
<feature type="transmembrane region" description="Helical" evidence="5">
    <location>
        <begin position="133"/>
        <end position="150"/>
    </location>
</feature>
<evidence type="ECO:0000313" key="6">
    <source>
        <dbReference type="EMBL" id="BCB91075.1"/>
    </source>
</evidence>
<dbReference type="GO" id="GO:0009247">
    <property type="term" value="P:glycolipid biosynthetic process"/>
    <property type="evidence" value="ECO:0007669"/>
    <property type="project" value="TreeGrafter"/>
</dbReference>
<dbReference type="KEGG" id="psuu:Psuf_083880"/>
<gene>
    <name evidence="6" type="ORF">Psuf_083880</name>
</gene>
<dbReference type="Gene3D" id="1.10.357.140">
    <property type="entry name" value="UbiA prenyltransferase"/>
    <property type="match status" value="1"/>
</dbReference>
<feature type="transmembrane region" description="Helical" evidence="5">
    <location>
        <begin position="182"/>
        <end position="200"/>
    </location>
</feature>
<name>A0A6F8YY24_9ACTN</name>
<comment type="subcellular location">
    <subcellularLocation>
        <location evidence="1">Membrane</location>
        <topology evidence="1">Multi-pass membrane protein</topology>
    </subcellularLocation>
</comment>
<dbReference type="Pfam" id="PF01040">
    <property type="entry name" value="UbiA"/>
    <property type="match status" value="1"/>
</dbReference>
<evidence type="ECO:0000256" key="3">
    <source>
        <dbReference type="ARBA" id="ARBA00022989"/>
    </source>
</evidence>
<feature type="transmembrane region" description="Helical" evidence="5">
    <location>
        <begin position="62"/>
        <end position="82"/>
    </location>
</feature>
<evidence type="ECO:0000256" key="1">
    <source>
        <dbReference type="ARBA" id="ARBA00004141"/>
    </source>
</evidence>
<keyword evidence="4 5" id="KW-0472">Membrane</keyword>
<evidence type="ECO:0000256" key="2">
    <source>
        <dbReference type="ARBA" id="ARBA00022692"/>
    </source>
</evidence>
<protein>
    <submittedName>
        <fullName evidence="6">Decaprenyl-phosphate phosphoribosyltransferase</fullName>
    </submittedName>
</protein>
<dbReference type="RefSeq" id="WP_173163777.1">
    <property type="nucleotide sequence ID" value="NZ_AP022871.1"/>
</dbReference>
<dbReference type="Proteomes" id="UP000503011">
    <property type="component" value="Chromosome"/>
</dbReference>
<dbReference type="GO" id="GO:0016765">
    <property type="term" value="F:transferase activity, transferring alkyl or aryl (other than methyl) groups"/>
    <property type="evidence" value="ECO:0007669"/>
    <property type="project" value="InterPro"/>
</dbReference>
<dbReference type="GO" id="GO:0016757">
    <property type="term" value="F:glycosyltransferase activity"/>
    <property type="evidence" value="ECO:0007669"/>
    <property type="project" value="UniProtKB-KW"/>
</dbReference>
<dbReference type="PANTHER" id="PTHR11048">
    <property type="entry name" value="PRENYLTRANSFERASES"/>
    <property type="match status" value="1"/>
</dbReference>